<dbReference type="EMBL" id="BDCO01000002">
    <property type="protein sequence ID" value="GAT31718.1"/>
    <property type="molecule type" value="Genomic_DNA"/>
</dbReference>
<keyword evidence="1" id="KW-1133">Transmembrane helix</keyword>
<comment type="caution">
    <text evidence="2">The sequence shown here is derived from an EMBL/GenBank/DDBJ whole genome shotgun (WGS) entry which is preliminary data.</text>
</comment>
<evidence type="ECO:0000256" key="1">
    <source>
        <dbReference type="SAM" id="Phobius"/>
    </source>
</evidence>
<feature type="transmembrane region" description="Helical" evidence="1">
    <location>
        <begin position="189"/>
        <end position="207"/>
    </location>
</feature>
<keyword evidence="3" id="KW-1185">Reference proteome</keyword>
<evidence type="ECO:0000313" key="3">
    <source>
        <dbReference type="Proteomes" id="UP000076023"/>
    </source>
</evidence>
<sequence>MTDDPETMRDRARHALQRYFTRRALPRFTLGLILVFTGTAGFGLSLGLLKLGITNMAVRYPAAVLGAYGVFLLLIRLWVELEKAQFNPDDAELQEDFQSTPPSPYILKTTKSRTWDWLDGMDFVPDEGCGLAIVLAAIAAVAVTICMAIAGAPLLIAEIFVDIFLTSVLYRRLRIAAEEHWLGAAVRRTWLYVLITAAALAVMGFTLEICAPGSDTIGQALKRMIQG</sequence>
<organism evidence="2 3">
    <name type="scientific">Terrimicrobium sacchariphilum</name>
    <dbReference type="NCBI Taxonomy" id="690879"/>
    <lineage>
        <taxon>Bacteria</taxon>
        <taxon>Pseudomonadati</taxon>
        <taxon>Verrucomicrobiota</taxon>
        <taxon>Terrimicrobiia</taxon>
        <taxon>Terrimicrobiales</taxon>
        <taxon>Terrimicrobiaceae</taxon>
        <taxon>Terrimicrobium</taxon>
    </lineage>
</organism>
<dbReference type="AlphaFoldDB" id="A0A146G4G2"/>
<feature type="transmembrane region" description="Helical" evidence="1">
    <location>
        <begin position="132"/>
        <end position="165"/>
    </location>
</feature>
<evidence type="ECO:0000313" key="2">
    <source>
        <dbReference type="EMBL" id="GAT31718.1"/>
    </source>
</evidence>
<gene>
    <name evidence="2" type="ORF">TSACC_2112</name>
</gene>
<protein>
    <submittedName>
        <fullName evidence="2">Uncharacterized protein</fullName>
    </submittedName>
</protein>
<dbReference type="Proteomes" id="UP000076023">
    <property type="component" value="Unassembled WGS sequence"/>
</dbReference>
<proteinExistence type="predicted"/>
<dbReference type="RefSeq" id="WP_075077604.1">
    <property type="nucleotide sequence ID" value="NZ_BDCO01000002.1"/>
</dbReference>
<feature type="transmembrane region" description="Helical" evidence="1">
    <location>
        <begin position="60"/>
        <end position="79"/>
    </location>
</feature>
<accession>A0A146G4G2</accession>
<name>A0A146G4G2_TERSA</name>
<dbReference type="OrthoDB" id="8906049at2"/>
<reference evidence="3" key="1">
    <citation type="journal article" date="2017" name="Genome Announc.">
        <title>Draft Genome Sequence of Terrimicrobium sacchariphilum NM-5T, a Facultative Anaerobic Soil Bacterium of the Class Spartobacteria.</title>
        <authorList>
            <person name="Qiu Y.L."/>
            <person name="Tourlousse D.M."/>
            <person name="Matsuura N."/>
            <person name="Ohashi A."/>
            <person name="Sekiguchi Y."/>
        </authorList>
    </citation>
    <scope>NUCLEOTIDE SEQUENCE [LARGE SCALE GENOMIC DNA]</scope>
    <source>
        <strain evidence="3">NM-5</strain>
    </source>
</reference>
<dbReference type="InParanoid" id="A0A146G4G2"/>
<keyword evidence="1" id="KW-0472">Membrane</keyword>
<keyword evidence="1" id="KW-0812">Transmembrane</keyword>
<feature type="transmembrane region" description="Helical" evidence="1">
    <location>
        <begin position="28"/>
        <end position="48"/>
    </location>
</feature>